<name>R7RYM5_STEHR</name>
<feature type="signal peptide" evidence="2">
    <location>
        <begin position="1"/>
        <end position="24"/>
    </location>
</feature>
<feature type="transmembrane region" description="Helical" evidence="1">
    <location>
        <begin position="215"/>
        <end position="232"/>
    </location>
</feature>
<evidence type="ECO:0000313" key="3">
    <source>
        <dbReference type="EMBL" id="EIM79923.1"/>
    </source>
</evidence>
<accession>R7RYM5</accession>
<dbReference type="KEGG" id="shs:STEHIDRAFT_116130"/>
<feature type="transmembrane region" description="Helical" evidence="1">
    <location>
        <begin position="569"/>
        <end position="592"/>
    </location>
</feature>
<feature type="transmembrane region" description="Helical" evidence="1">
    <location>
        <begin position="416"/>
        <end position="440"/>
    </location>
</feature>
<evidence type="ECO:0000256" key="1">
    <source>
        <dbReference type="SAM" id="Phobius"/>
    </source>
</evidence>
<organism evidence="3 4">
    <name type="scientific">Stereum hirsutum (strain FP-91666)</name>
    <name type="common">White-rot fungus</name>
    <dbReference type="NCBI Taxonomy" id="721885"/>
    <lineage>
        <taxon>Eukaryota</taxon>
        <taxon>Fungi</taxon>
        <taxon>Dikarya</taxon>
        <taxon>Basidiomycota</taxon>
        <taxon>Agaricomycotina</taxon>
        <taxon>Agaricomycetes</taxon>
        <taxon>Russulales</taxon>
        <taxon>Stereaceae</taxon>
        <taxon>Stereum</taxon>
    </lineage>
</organism>
<feature type="chain" id="PRO_5004455395" evidence="2">
    <location>
        <begin position="25"/>
        <end position="601"/>
    </location>
</feature>
<reference evidence="4" key="1">
    <citation type="journal article" date="2012" name="Science">
        <title>The Paleozoic origin of enzymatic lignin decomposition reconstructed from 31 fungal genomes.</title>
        <authorList>
            <person name="Floudas D."/>
            <person name="Binder M."/>
            <person name="Riley R."/>
            <person name="Barry K."/>
            <person name="Blanchette R.A."/>
            <person name="Henrissat B."/>
            <person name="Martinez A.T."/>
            <person name="Otillar R."/>
            <person name="Spatafora J.W."/>
            <person name="Yadav J.S."/>
            <person name="Aerts A."/>
            <person name="Benoit I."/>
            <person name="Boyd A."/>
            <person name="Carlson A."/>
            <person name="Copeland A."/>
            <person name="Coutinho P.M."/>
            <person name="de Vries R.P."/>
            <person name="Ferreira P."/>
            <person name="Findley K."/>
            <person name="Foster B."/>
            <person name="Gaskell J."/>
            <person name="Glotzer D."/>
            <person name="Gorecki P."/>
            <person name="Heitman J."/>
            <person name="Hesse C."/>
            <person name="Hori C."/>
            <person name="Igarashi K."/>
            <person name="Jurgens J.A."/>
            <person name="Kallen N."/>
            <person name="Kersten P."/>
            <person name="Kohler A."/>
            <person name="Kuees U."/>
            <person name="Kumar T.K.A."/>
            <person name="Kuo A."/>
            <person name="LaButti K."/>
            <person name="Larrondo L.F."/>
            <person name="Lindquist E."/>
            <person name="Ling A."/>
            <person name="Lombard V."/>
            <person name="Lucas S."/>
            <person name="Lundell T."/>
            <person name="Martin R."/>
            <person name="McLaughlin D.J."/>
            <person name="Morgenstern I."/>
            <person name="Morin E."/>
            <person name="Murat C."/>
            <person name="Nagy L.G."/>
            <person name="Nolan M."/>
            <person name="Ohm R.A."/>
            <person name="Patyshakuliyeva A."/>
            <person name="Rokas A."/>
            <person name="Ruiz-Duenas F.J."/>
            <person name="Sabat G."/>
            <person name="Salamov A."/>
            <person name="Samejima M."/>
            <person name="Schmutz J."/>
            <person name="Slot J.C."/>
            <person name="St John F."/>
            <person name="Stenlid J."/>
            <person name="Sun H."/>
            <person name="Sun S."/>
            <person name="Syed K."/>
            <person name="Tsang A."/>
            <person name="Wiebenga A."/>
            <person name="Young D."/>
            <person name="Pisabarro A."/>
            <person name="Eastwood D.C."/>
            <person name="Martin F."/>
            <person name="Cullen D."/>
            <person name="Grigoriev I.V."/>
            <person name="Hibbett D.S."/>
        </authorList>
    </citation>
    <scope>NUCLEOTIDE SEQUENCE [LARGE SCALE GENOMIC DNA]</scope>
    <source>
        <strain evidence="4">FP-91666</strain>
    </source>
</reference>
<keyword evidence="1" id="KW-0812">Transmembrane</keyword>
<dbReference type="eggNOG" id="ENOG502RYAK">
    <property type="taxonomic scope" value="Eukaryota"/>
</dbReference>
<feature type="transmembrane region" description="Helical" evidence="1">
    <location>
        <begin position="175"/>
        <end position="195"/>
    </location>
</feature>
<dbReference type="OrthoDB" id="5392263at2759"/>
<evidence type="ECO:0000313" key="4">
    <source>
        <dbReference type="Proteomes" id="UP000053927"/>
    </source>
</evidence>
<sequence length="601" mass="66353">MPPILLRVVIFFVVVISLPTTALSSTNWSACLATVQNSTNTSGLFDNFHHPVTNASLATAVSYHTCTQTCGSGAESFEWSIFSQQFSAWLLPWLALFSQLPFGARLRSDNIMSVLLTVGSPALAGYSLAVTVLNSQWLAISEYEGSGLLASLVVLRVNDRWWKDLAEGLDYIHTWSVSAAASIAWVLVAYLFTVADSFSQIADALSDLNSNGESVGAVFLWLLPIVVGWLQVSPKCDFNRVKKALDKANEVAYVATSDPFTPIPASKISGRRAFSLRRFRRRSSLFRDEQSSAPICNYARVLPWNDAVETVAETFWYASENREMNVPVNSDVVRWDVGADVVAIVPGVGESDERMGSLARVERYCTTILAPTRAVYPPRSTSVHPREDSMAMLRDCEHSQEPRTPRWDHEVLKRMFIASLLGLALQWGTVGAGVVALWFTPATGLGCRSASFVLYASLATIVWFLMLVSSFLTHYSSFNDPSLSDRPSRRHLRISEHRSKLVGRIAIFLRRLGKVVATANATWIVTTCVLQFSTFYDRCYCNSSIFSRRGDAYVVLKLTPDVVPGLRTAWIGALVLALGSAFIYEAVLLTVIDPPLPDTES</sequence>
<keyword evidence="4" id="KW-1185">Reference proteome</keyword>
<keyword evidence="1" id="KW-0472">Membrane</keyword>
<keyword evidence="2" id="KW-0732">Signal</keyword>
<dbReference type="GeneID" id="18795850"/>
<dbReference type="RefSeq" id="XP_007310914.1">
    <property type="nucleotide sequence ID" value="XM_007310852.1"/>
</dbReference>
<gene>
    <name evidence="3" type="ORF">STEHIDRAFT_116130</name>
</gene>
<feature type="transmembrane region" description="Helical" evidence="1">
    <location>
        <begin position="452"/>
        <end position="472"/>
    </location>
</feature>
<dbReference type="EMBL" id="JH687400">
    <property type="protein sequence ID" value="EIM79923.1"/>
    <property type="molecule type" value="Genomic_DNA"/>
</dbReference>
<evidence type="ECO:0000256" key="2">
    <source>
        <dbReference type="SAM" id="SignalP"/>
    </source>
</evidence>
<dbReference type="Proteomes" id="UP000053927">
    <property type="component" value="Unassembled WGS sequence"/>
</dbReference>
<keyword evidence="1" id="KW-1133">Transmembrane helix</keyword>
<protein>
    <submittedName>
        <fullName evidence="3">Uncharacterized protein</fullName>
    </submittedName>
</protein>
<proteinExistence type="predicted"/>
<dbReference type="AlphaFoldDB" id="R7RYM5"/>